<sequence>MVGRITENDFLFITSGVLSIRIGEEWMDGRSVLLSQPIKYVPPWNNNITFDKLSSDNLLPFYVPLRDDQVGHLSHYARSSKKTVRVAKENWGPAYTRPTINTKDQILNGGPPLAEFIDPCLPLTYTSSDRVMHQRISGLKKSSPKKSKAKNVRVEQVLPKKREASVQEDEKIGGASKKPCLGVGSMVTIKGQATPNNAPVFERKPCLFVENVPIKEALSFYGCLVENAHQSQQRSVDSEVELRENKRQWNKNYDKLPTKWQVRLTKKSKEVEKLKVDLAVSDSLLKASKTTVSKQDKKLQLLEHTEALLEEKESTIKDPKAQLAESQSQARAMLNPLFYGETSSSRTNKKPSNPADKADTKPTTPIPKLAGTKTPTPSTSDKPQTLNAPTHPLPPKHPRPIAFPHHQTRAQQMLHPSIQNQWNSHSRTARPLPLRLIKPKHPVACTKSHRGLTDEAAAATTPSKLTPYQRRDRQLNGARLILRRSRNLRLERLMDVKERDARTAEVEDMRSML</sequence>
<protein>
    <submittedName>
        <fullName evidence="2">Uncharacterized protein</fullName>
    </submittedName>
</protein>
<feature type="region of interest" description="Disordered" evidence="1">
    <location>
        <begin position="339"/>
        <end position="403"/>
    </location>
</feature>
<organism evidence="2 3">
    <name type="scientific">Stereocaulon virgatum</name>
    <dbReference type="NCBI Taxonomy" id="373712"/>
    <lineage>
        <taxon>Eukaryota</taxon>
        <taxon>Fungi</taxon>
        <taxon>Dikarya</taxon>
        <taxon>Ascomycota</taxon>
        <taxon>Pezizomycotina</taxon>
        <taxon>Lecanoromycetes</taxon>
        <taxon>OSLEUM clade</taxon>
        <taxon>Lecanoromycetidae</taxon>
        <taxon>Lecanorales</taxon>
        <taxon>Lecanorineae</taxon>
        <taxon>Stereocaulaceae</taxon>
        <taxon>Stereocaulon</taxon>
    </lineage>
</organism>
<dbReference type="EMBL" id="JBEFKJ010000003">
    <property type="protein sequence ID" value="KAL2047303.1"/>
    <property type="molecule type" value="Genomic_DNA"/>
</dbReference>
<keyword evidence="3" id="KW-1185">Reference proteome</keyword>
<evidence type="ECO:0000313" key="2">
    <source>
        <dbReference type="EMBL" id="KAL2047303.1"/>
    </source>
</evidence>
<feature type="compositionally biased region" description="Low complexity" evidence="1">
    <location>
        <begin position="372"/>
        <end position="385"/>
    </location>
</feature>
<reference evidence="2 3" key="1">
    <citation type="submission" date="2024-09" db="EMBL/GenBank/DDBJ databases">
        <title>Rethinking Asexuality: The Enigmatic Case of Functional Sexual Genes in Lepraria (Stereocaulaceae).</title>
        <authorList>
            <person name="Doellman M."/>
            <person name="Sun Y."/>
            <person name="Barcenas-Pena A."/>
            <person name="Lumbsch H.T."/>
            <person name="Grewe F."/>
        </authorList>
    </citation>
    <scope>NUCLEOTIDE SEQUENCE [LARGE SCALE GENOMIC DNA]</scope>
    <source>
        <strain evidence="2 3">Mercado 3170</strain>
    </source>
</reference>
<dbReference type="Proteomes" id="UP001590950">
    <property type="component" value="Unassembled WGS sequence"/>
</dbReference>
<name>A0ABR4AV04_9LECA</name>
<comment type="caution">
    <text evidence="2">The sequence shown here is derived from an EMBL/GenBank/DDBJ whole genome shotgun (WGS) entry which is preliminary data.</text>
</comment>
<gene>
    <name evidence="2" type="ORF">N7G274_001323</name>
</gene>
<proteinExistence type="predicted"/>
<accession>A0ABR4AV04</accession>
<evidence type="ECO:0000313" key="3">
    <source>
        <dbReference type="Proteomes" id="UP001590950"/>
    </source>
</evidence>
<evidence type="ECO:0000256" key="1">
    <source>
        <dbReference type="SAM" id="MobiDB-lite"/>
    </source>
</evidence>